<evidence type="ECO:0000259" key="2">
    <source>
        <dbReference type="Pfam" id="PF17996"/>
    </source>
</evidence>
<feature type="region of interest" description="Disordered" evidence="1">
    <location>
        <begin position="185"/>
        <end position="204"/>
    </location>
</feature>
<proteinExistence type="predicted"/>
<dbReference type="Gene3D" id="2.60.120.260">
    <property type="entry name" value="Galactose-binding domain-like"/>
    <property type="match status" value="1"/>
</dbReference>
<dbReference type="AlphaFoldDB" id="A0A4R9AXZ3"/>
<comment type="caution">
    <text evidence="3">The sequence shown here is derived from an EMBL/GenBank/DDBJ whole genome shotgun (WGS) entry which is preliminary data.</text>
</comment>
<feature type="compositionally biased region" description="Polar residues" evidence="1">
    <location>
        <begin position="65"/>
        <end position="79"/>
    </location>
</feature>
<dbReference type="Pfam" id="PF17996">
    <property type="entry name" value="CE2_N"/>
    <property type="match status" value="1"/>
</dbReference>
<keyword evidence="4" id="KW-1185">Reference proteome</keyword>
<name>A0A4R9AXZ3_9MICO</name>
<dbReference type="InterPro" id="IPR040794">
    <property type="entry name" value="CE2_N"/>
</dbReference>
<evidence type="ECO:0000313" key="3">
    <source>
        <dbReference type="EMBL" id="TFD72413.1"/>
    </source>
</evidence>
<dbReference type="Proteomes" id="UP000297983">
    <property type="component" value="Unassembled WGS sequence"/>
</dbReference>
<reference evidence="3 4" key="1">
    <citation type="submission" date="2019-03" db="EMBL/GenBank/DDBJ databases">
        <title>Genomics of glacier-inhabiting Cryobacterium strains.</title>
        <authorList>
            <person name="Liu Q."/>
            <person name="Xin Y.-H."/>
        </authorList>
    </citation>
    <scope>NUCLEOTIDE SEQUENCE [LARGE SCALE GENOMIC DNA]</scope>
    <source>
        <strain evidence="3 4">Hz16</strain>
    </source>
</reference>
<organism evidence="3 4">
    <name type="scientific">Cryobacterium gelidum</name>
    <dbReference type="NCBI Taxonomy" id="1259164"/>
    <lineage>
        <taxon>Bacteria</taxon>
        <taxon>Bacillati</taxon>
        <taxon>Actinomycetota</taxon>
        <taxon>Actinomycetes</taxon>
        <taxon>Micrococcales</taxon>
        <taxon>Microbacteriaceae</taxon>
        <taxon>Cryobacterium</taxon>
    </lineage>
</organism>
<gene>
    <name evidence="3" type="ORF">E3T50_06060</name>
</gene>
<accession>A0A4R9AXZ3</accession>
<feature type="domain" description="Carbohydrate esterase 2 N-terminal" evidence="2">
    <location>
        <begin position="83"/>
        <end position="160"/>
    </location>
</feature>
<feature type="compositionally biased region" description="Pro residues" evidence="1">
    <location>
        <begin position="187"/>
        <end position="199"/>
    </location>
</feature>
<feature type="region of interest" description="Disordered" evidence="1">
    <location>
        <begin position="65"/>
        <end position="90"/>
    </location>
</feature>
<sequence>MAIPRRALSRKIILRRRRKFVRHALIAAIACAAIIIAVGAPATMLNPGSKEAAAVTARTVIDSSSPRISYSGTWRSARSTADRGGSVRFQSSAGSASMTFEGTSVAYITRTTKDSGKSNVSIDGKVVTSVNGYSATSVHQKTAFSMTNLTSGSHTITISRTGKRDVRSSGTKSIVDAFVVNAAASPAPAPASPRPPAPVRVPASDTHRYADCPAATVTVTTARELMAAVDQAGPGTVVKMAPG</sequence>
<dbReference type="EMBL" id="SOHL01000009">
    <property type="protein sequence ID" value="TFD72413.1"/>
    <property type="molecule type" value="Genomic_DNA"/>
</dbReference>
<feature type="non-terminal residue" evidence="3">
    <location>
        <position position="243"/>
    </location>
</feature>
<dbReference type="RefSeq" id="WP_134551043.1">
    <property type="nucleotide sequence ID" value="NZ_SOHL01000009.1"/>
</dbReference>
<evidence type="ECO:0000313" key="4">
    <source>
        <dbReference type="Proteomes" id="UP000297983"/>
    </source>
</evidence>
<evidence type="ECO:0000256" key="1">
    <source>
        <dbReference type="SAM" id="MobiDB-lite"/>
    </source>
</evidence>
<protein>
    <recommendedName>
        <fullName evidence="2">Carbohydrate esterase 2 N-terminal domain-containing protein</fullName>
    </recommendedName>
</protein>